<dbReference type="InterPro" id="IPR004378">
    <property type="entry name" value="F420H2_quin_Rdtase"/>
</dbReference>
<organism evidence="3 4">
    <name type="scientific">Mycolicibacterium pulveris</name>
    <name type="common">Mycobacterium pulveris</name>
    <dbReference type="NCBI Taxonomy" id="36813"/>
    <lineage>
        <taxon>Bacteria</taxon>
        <taxon>Bacillati</taxon>
        <taxon>Actinomycetota</taxon>
        <taxon>Actinomycetes</taxon>
        <taxon>Mycobacteriales</taxon>
        <taxon>Mycobacteriaceae</taxon>
        <taxon>Mycolicibacterium</taxon>
    </lineage>
</organism>
<name>A0A7I7UGQ9_MYCPV</name>
<dbReference type="AlphaFoldDB" id="A0A7I7UGQ9"/>
<gene>
    <name evidence="3" type="ORF">MPUL_16230</name>
</gene>
<dbReference type="RefSeq" id="WP_163899161.1">
    <property type="nucleotide sequence ID" value="NZ_AP022599.1"/>
</dbReference>
<accession>A0A7I7UGQ9</accession>
<evidence type="ECO:0000256" key="2">
    <source>
        <dbReference type="ARBA" id="ARBA00049106"/>
    </source>
</evidence>
<dbReference type="GO" id="GO:0070967">
    <property type="term" value="F:coenzyme F420 binding"/>
    <property type="evidence" value="ECO:0007669"/>
    <property type="project" value="TreeGrafter"/>
</dbReference>
<evidence type="ECO:0000313" key="3">
    <source>
        <dbReference type="EMBL" id="BBY80465.1"/>
    </source>
</evidence>
<evidence type="ECO:0000313" key="4">
    <source>
        <dbReference type="Proteomes" id="UP000467252"/>
    </source>
</evidence>
<dbReference type="GO" id="GO:0005886">
    <property type="term" value="C:plasma membrane"/>
    <property type="evidence" value="ECO:0007669"/>
    <property type="project" value="TreeGrafter"/>
</dbReference>
<dbReference type="PANTHER" id="PTHR39428">
    <property type="entry name" value="F420H(2)-DEPENDENT QUINONE REDUCTASE RV1261C"/>
    <property type="match status" value="1"/>
</dbReference>
<reference evidence="3 4" key="1">
    <citation type="journal article" date="2019" name="Emerg. Microbes Infect.">
        <title>Comprehensive subspecies identification of 175 nontuberculous mycobacteria species based on 7547 genomic profiles.</title>
        <authorList>
            <person name="Matsumoto Y."/>
            <person name="Kinjo T."/>
            <person name="Motooka D."/>
            <person name="Nabeya D."/>
            <person name="Jung N."/>
            <person name="Uechi K."/>
            <person name="Horii T."/>
            <person name="Iida T."/>
            <person name="Fujita J."/>
            <person name="Nakamura S."/>
        </authorList>
    </citation>
    <scope>NUCLEOTIDE SEQUENCE [LARGE SCALE GENOMIC DNA]</scope>
    <source>
        <strain evidence="3 4">JCM 6370</strain>
    </source>
</reference>
<dbReference type="SUPFAM" id="SSF50475">
    <property type="entry name" value="FMN-binding split barrel"/>
    <property type="match status" value="1"/>
</dbReference>
<comment type="similarity">
    <text evidence="1">Belongs to the F420H(2)-dependent quinone reductase family.</text>
</comment>
<dbReference type="EMBL" id="AP022599">
    <property type="protein sequence ID" value="BBY80465.1"/>
    <property type="molecule type" value="Genomic_DNA"/>
</dbReference>
<dbReference type="Gene3D" id="2.30.110.10">
    <property type="entry name" value="Electron Transport, Fmn-binding Protein, Chain A"/>
    <property type="match status" value="1"/>
</dbReference>
<dbReference type="NCBIfam" id="TIGR00026">
    <property type="entry name" value="hi_GC_TIGR00026"/>
    <property type="match status" value="1"/>
</dbReference>
<dbReference type="Pfam" id="PF04075">
    <property type="entry name" value="F420H2_quin_red"/>
    <property type="match status" value="1"/>
</dbReference>
<keyword evidence="4" id="KW-1185">Reference proteome</keyword>
<dbReference type="Proteomes" id="UP000467252">
    <property type="component" value="Chromosome"/>
</dbReference>
<comment type="catalytic activity">
    <reaction evidence="2">
        <text>oxidized coenzyme F420-(gamma-L-Glu)(n) + a quinol + H(+) = reduced coenzyme F420-(gamma-L-Glu)(n) + a quinone</text>
        <dbReference type="Rhea" id="RHEA:39663"/>
        <dbReference type="Rhea" id="RHEA-COMP:12939"/>
        <dbReference type="Rhea" id="RHEA-COMP:14378"/>
        <dbReference type="ChEBI" id="CHEBI:15378"/>
        <dbReference type="ChEBI" id="CHEBI:24646"/>
        <dbReference type="ChEBI" id="CHEBI:132124"/>
        <dbReference type="ChEBI" id="CHEBI:133980"/>
        <dbReference type="ChEBI" id="CHEBI:139511"/>
    </reaction>
</comment>
<sequence length="144" mass="16080">MSEKSYTAPNLTLVGADHVAAYRESAGEVGYLWNGVPTLLLTVTGRRSGQPRTSALIFGRDDEDYLVVASMGGAPMHPQWYLNLQAHPSAEIQVRDQRIAVTARTATAEEKPRLWRIMTELWPNYDVYQARTERPIPVVVLSPT</sequence>
<proteinExistence type="inferred from homology"/>
<dbReference type="InterPro" id="IPR012349">
    <property type="entry name" value="Split_barrel_FMN-bd"/>
</dbReference>
<protein>
    <submittedName>
        <fullName evidence="3">Nitroreductase</fullName>
    </submittedName>
</protein>
<evidence type="ECO:0000256" key="1">
    <source>
        <dbReference type="ARBA" id="ARBA00008710"/>
    </source>
</evidence>
<dbReference type="PANTHER" id="PTHR39428:SF1">
    <property type="entry name" value="F420H(2)-DEPENDENT QUINONE REDUCTASE RV1261C"/>
    <property type="match status" value="1"/>
</dbReference>
<dbReference type="GO" id="GO:0016491">
    <property type="term" value="F:oxidoreductase activity"/>
    <property type="evidence" value="ECO:0007669"/>
    <property type="project" value="InterPro"/>
</dbReference>